<gene>
    <name evidence="5" type="ORF">GCM10009533_41430</name>
</gene>
<keyword evidence="1" id="KW-0805">Transcription regulation</keyword>
<reference evidence="6" key="1">
    <citation type="journal article" date="2019" name="Int. J. Syst. Evol. Microbiol.">
        <title>The Global Catalogue of Microorganisms (GCM) 10K type strain sequencing project: providing services to taxonomists for standard genome sequencing and annotation.</title>
        <authorList>
            <consortium name="The Broad Institute Genomics Platform"/>
            <consortium name="The Broad Institute Genome Sequencing Center for Infectious Disease"/>
            <person name="Wu L."/>
            <person name="Ma J."/>
        </authorList>
    </citation>
    <scope>NUCLEOTIDE SEQUENCE [LARGE SCALE GENOMIC DNA]</scope>
    <source>
        <strain evidence="6">JCM 10303</strain>
    </source>
</reference>
<dbReference type="Proteomes" id="UP001500729">
    <property type="component" value="Unassembled WGS sequence"/>
</dbReference>
<evidence type="ECO:0000256" key="4">
    <source>
        <dbReference type="SAM" id="Phobius"/>
    </source>
</evidence>
<keyword evidence="2" id="KW-0804">Transcription</keyword>
<keyword evidence="4" id="KW-1133">Transmembrane helix</keyword>
<evidence type="ECO:0000256" key="1">
    <source>
        <dbReference type="ARBA" id="ARBA00023015"/>
    </source>
</evidence>
<dbReference type="RefSeq" id="WP_029621528.1">
    <property type="nucleotide sequence ID" value="NZ_BAAAGS010000028.1"/>
</dbReference>
<keyword evidence="4" id="KW-0812">Transmembrane</keyword>
<name>A0ABP3NBN4_SACER</name>
<dbReference type="EMBL" id="BAAAGS010000028">
    <property type="protein sequence ID" value="GAA0537932.1"/>
    <property type="molecule type" value="Genomic_DNA"/>
</dbReference>
<feature type="region of interest" description="Disordered" evidence="3">
    <location>
        <begin position="87"/>
        <end position="106"/>
    </location>
</feature>
<feature type="region of interest" description="Disordered" evidence="3">
    <location>
        <begin position="145"/>
        <end position="165"/>
    </location>
</feature>
<evidence type="ECO:0000313" key="5">
    <source>
        <dbReference type="EMBL" id="GAA0537932.1"/>
    </source>
</evidence>
<proteinExistence type="predicted"/>
<dbReference type="Gene3D" id="1.10.10.1320">
    <property type="entry name" value="Anti-sigma factor, zinc-finger domain"/>
    <property type="match status" value="1"/>
</dbReference>
<feature type="transmembrane region" description="Helical" evidence="4">
    <location>
        <begin position="121"/>
        <end position="140"/>
    </location>
</feature>
<keyword evidence="6" id="KW-1185">Reference proteome</keyword>
<evidence type="ECO:0000256" key="3">
    <source>
        <dbReference type="SAM" id="MobiDB-lite"/>
    </source>
</evidence>
<evidence type="ECO:0000313" key="6">
    <source>
        <dbReference type="Proteomes" id="UP001500729"/>
    </source>
</evidence>
<organism evidence="5 6">
    <name type="scientific">Saccharopolyspora erythraea</name>
    <name type="common">Streptomyces erythraeus</name>
    <dbReference type="NCBI Taxonomy" id="1836"/>
    <lineage>
        <taxon>Bacteria</taxon>
        <taxon>Bacillati</taxon>
        <taxon>Actinomycetota</taxon>
        <taxon>Actinomycetes</taxon>
        <taxon>Pseudonocardiales</taxon>
        <taxon>Pseudonocardiaceae</taxon>
        <taxon>Saccharopolyspora</taxon>
    </lineage>
</organism>
<evidence type="ECO:0000256" key="2">
    <source>
        <dbReference type="ARBA" id="ARBA00023163"/>
    </source>
</evidence>
<sequence>MSGEDRRSGAPQGPPWSVDLLADFHAGVLDQETADRVRVQVEEDPEAREILAALDATTADLGDLPPLTIPDDVSARIDAALEEEVRAWSQQATAPQRSAPEPQPARVVDFAEAKRRRRRRFTAGAGVLAAAAAVAGIVVFSTGGGPDENAAQPPSGTSSGRPPLAFQGEVSLSPAQFSEALNGEKQYAAALADPARLVGCLQANGVQGSNPLGAREVTLDGRPAQLLILSSGEIGRFRLLTVGTDCGPGNPATLSDTAFGG</sequence>
<evidence type="ECO:0008006" key="7">
    <source>
        <dbReference type="Google" id="ProtNLM"/>
    </source>
</evidence>
<protein>
    <recommendedName>
        <fullName evidence="7">Anti-sigma-M factor RsmA</fullName>
    </recommendedName>
</protein>
<accession>A0ABP3NBN4</accession>
<keyword evidence="4" id="KW-0472">Membrane</keyword>
<comment type="caution">
    <text evidence="5">The sequence shown here is derived from an EMBL/GenBank/DDBJ whole genome shotgun (WGS) entry which is preliminary data.</text>
</comment>
<dbReference type="InterPro" id="IPR041916">
    <property type="entry name" value="Anti_sigma_zinc_sf"/>
</dbReference>